<evidence type="ECO:0000256" key="1">
    <source>
        <dbReference type="ARBA" id="ARBA00005085"/>
    </source>
</evidence>
<comment type="pathway">
    <text evidence="1">Protein modification; protein lipoylation via exogenous pathway; protein N(6)-(lipoyl)lysine from lipoate: step 2/2.</text>
</comment>
<evidence type="ECO:0000256" key="3">
    <source>
        <dbReference type="ARBA" id="ARBA00012367"/>
    </source>
</evidence>
<dbReference type="CDD" id="cd16443">
    <property type="entry name" value="LplA"/>
    <property type="match status" value="1"/>
</dbReference>
<comment type="caution">
    <text evidence="9">The sequence shown here is derived from an EMBL/GenBank/DDBJ whole genome shotgun (WGS) entry which is preliminary data.</text>
</comment>
<accession>A0A8E1QYW0</accession>
<evidence type="ECO:0000256" key="7">
    <source>
        <dbReference type="ARBA" id="ARBA00048037"/>
    </source>
</evidence>
<dbReference type="GO" id="GO:0005524">
    <property type="term" value="F:ATP binding"/>
    <property type="evidence" value="ECO:0007669"/>
    <property type="project" value="UniProtKB-KW"/>
</dbReference>
<evidence type="ECO:0000256" key="4">
    <source>
        <dbReference type="ARBA" id="ARBA00022598"/>
    </source>
</evidence>
<reference evidence="9 10" key="1">
    <citation type="submission" date="2015-06" db="EMBL/GenBank/DDBJ databases">
        <title>Prevotella sp. 109, sp. nov., a novel member of the family Prevotellaceae isolated from human faeces.</title>
        <authorList>
            <person name="Shkoporov A.N."/>
            <person name="Chaplin A.V."/>
            <person name="Kafarskaia L.I."/>
            <person name="Efimov B.A."/>
        </authorList>
    </citation>
    <scope>NUCLEOTIDE SEQUENCE [LARGE SCALE GENOMIC DNA]</scope>
    <source>
        <strain evidence="9 10">109</strain>
    </source>
</reference>
<dbReference type="PANTHER" id="PTHR12561:SF3">
    <property type="entry name" value="LIPOYLTRANSFERASE 1, MITOCHONDRIAL"/>
    <property type="match status" value="1"/>
</dbReference>
<dbReference type="GO" id="GO:0009249">
    <property type="term" value="P:protein lipoylation"/>
    <property type="evidence" value="ECO:0007669"/>
    <property type="project" value="InterPro"/>
</dbReference>
<name>A0A8E1QYW0_9BACT</name>
<evidence type="ECO:0000313" key="10">
    <source>
        <dbReference type="Proteomes" id="UP000036951"/>
    </source>
</evidence>
<evidence type="ECO:0000256" key="5">
    <source>
        <dbReference type="ARBA" id="ARBA00022741"/>
    </source>
</evidence>
<dbReference type="InterPro" id="IPR045864">
    <property type="entry name" value="aa-tRNA-synth_II/BPL/LPL"/>
</dbReference>
<evidence type="ECO:0000256" key="6">
    <source>
        <dbReference type="ARBA" id="ARBA00022840"/>
    </source>
</evidence>
<evidence type="ECO:0000259" key="8">
    <source>
        <dbReference type="PROSITE" id="PS51733"/>
    </source>
</evidence>
<comment type="pathway">
    <text evidence="2">Protein modification; protein lipoylation via exogenous pathway; protein N(6)-(lipoyl)lysine from lipoate: step 1/2.</text>
</comment>
<gene>
    <name evidence="9" type="ORF">ACU52_09120</name>
</gene>
<feature type="domain" description="BPL/LPL catalytic" evidence="8">
    <location>
        <begin position="28"/>
        <end position="212"/>
    </location>
</feature>
<dbReference type="InterPro" id="IPR004143">
    <property type="entry name" value="BPL_LPL_catalytic"/>
</dbReference>
<keyword evidence="4" id="KW-0436">Ligase</keyword>
<dbReference type="EC" id="6.3.1.20" evidence="3"/>
<dbReference type="NCBIfam" id="TIGR00545">
    <property type="entry name" value="lipoyltrans"/>
    <property type="match status" value="1"/>
</dbReference>
<sequence>MVYISLPENSTRQLSFYLAMEEYAARNINEYDCFFQWQVEPSVIFGRNQLIENEVNIEYCRKNGIKMYRRKSGGGCVYADMSNIMFSYITSEESVGFTFNRYINTVIHLLRKLGVEATTSGRNDILIDGKKVSGNAFYHIPGRNIVHGTMLYDTDMQNMVGSITPSDEKLMSKGIKSIRQRINLLKDYISLDIDEFKEYVKKNLCDKEIVLTEEDVEKIKEIEKEYLSTEFIYGNNPKYTVIKRKRIEHAGDFELRMDIKNGIIKDIEILGDFLITGDINESIKNRLKNVKLDKECIEKALPEQLDDVIMNLNKDEFINIIIN</sequence>
<dbReference type="GO" id="GO:0017118">
    <property type="term" value="F:lipoyltransferase activity"/>
    <property type="evidence" value="ECO:0007669"/>
    <property type="project" value="TreeGrafter"/>
</dbReference>
<dbReference type="InterPro" id="IPR004562">
    <property type="entry name" value="LipoylTrfase_LipoateP_Ligase"/>
</dbReference>
<dbReference type="PANTHER" id="PTHR12561">
    <property type="entry name" value="LIPOATE-PROTEIN LIGASE"/>
    <property type="match status" value="1"/>
</dbReference>
<dbReference type="GO" id="GO:0005737">
    <property type="term" value="C:cytoplasm"/>
    <property type="evidence" value="ECO:0007669"/>
    <property type="project" value="TreeGrafter"/>
</dbReference>
<protein>
    <recommendedName>
        <fullName evidence="3">lipoate--protein ligase</fullName>
        <ecNumber evidence="3">6.3.1.20</ecNumber>
    </recommendedName>
</protein>
<keyword evidence="9" id="KW-0808">Transferase</keyword>
<dbReference type="Gene3D" id="3.30.930.10">
    <property type="entry name" value="Bira Bifunctional Protein, Domain 2"/>
    <property type="match status" value="1"/>
</dbReference>
<proteinExistence type="predicted"/>
<dbReference type="GO" id="GO:0016979">
    <property type="term" value="F:lipoate-protein ligase activity"/>
    <property type="evidence" value="ECO:0007669"/>
    <property type="project" value="UniProtKB-EC"/>
</dbReference>
<dbReference type="OrthoDB" id="9787898at2"/>
<dbReference type="RefSeq" id="WP_021855441.1">
    <property type="nucleotide sequence ID" value="NZ_DAWBWQ010000092.1"/>
</dbReference>
<dbReference type="EMBL" id="LFQU01000016">
    <property type="protein sequence ID" value="KOO68261.1"/>
    <property type="molecule type" value="Genomic_DNA"/>
</dbReference>
<comment type="catalytic activity">
    <reaction evidence="7">
        <text>L-lysyl-[lipoyl-carrier protein] + (R)-lipoate + ATP = N(6)-[(R)-lipoyl]-L-lysyl-[lipoyl-carrier protein] + AMP + diphosphate + H(+)</text>
        <dbReference type="Rhea" id="RHEA:49288"/>
        <dbReference type="Rhea" id="RHEA-COMP:10500"/>
        <dbReference type="Rhea" id="RHEA-COMP:10502"/>
        <dbReference type="ChEBI" id="CHEBI:15378"/>
        <dbReference type="ChEBI" id="CHEBI:29969"/>
        <dbReference type="ChEBI" id="CHEBI:30616"/>
        <dbReference type="ChEBI" id="CHEBI:33019"/>
        <dbReference type="ChEBI" id="CHEBI:83088"/>
        <dbReference type="ChEBI" id="CHEBI:83099"/>
        <dbReference type="ChEBI" id="CHEBI:456215"/>
        <dbReference type="EC" id="6.3.1.20"/>
    </reaction>
</comment>
<evidence type="ECO:0000256" key="2">
    <source>
        <dbReference type="ARBA" id="ARBA00005124"/>
    </source>
</evidence>
<dbReference type="SUPFAM" id="SSF82649">
    <property type="entry name" value="SufE/NifU"/>
    <property type="match status" value="1"/>
</dbReference>
<dbReference type="SUPFAM" id="SSF55681">
    <property type="entry name" value="Class II aaRS and biotin synthetases"/>
    <property type="match status" value="1"/>
</dbReference>
<evidence type="ECO:0000313" key="9">
    <source>
        <dbReference type="EMBL" id="KOO68261.1"/>
    </source>
</evidence>
<keyword evidence="10" id="KW-1185">Reference proteome</keyword>
<dbReference type="Gene3D" id="3.30.390.50">
    <property type="entry name" value="CO dehydrogenase flavoprotein, C-terminal domain"/>
    <property type="match status" value="1"/>
</dbReference>
<dbReference type="Pfam" id="PF10437">
    <property type="entry name" value="Lip_prot_lig_C"/>
    <property type="match status" value="1"/>
</dbReference>
<dbReference type="AlphaFoldDB" id="A0A8E1QYW0"/>
<organism evidence="9 10">
    <name type="scientific">Xylanibacter rarus</name>
    <dbReference type="NCBI Taxonomy" id="1676614"/>
    <lineage>
        <taxon>Bacteria</taxon>
        <taxon>Pseudomonadati</taxon>
        <taxon>Bacteroidota</taxon>
        <taxon>Bacteroidia</taxon>
        <taxon>Bacteroidales</taxon>
        <taxon>Prevotellaceae</taxon>
        <taxon>Xylanibacter</taxon>
    </lineage>
</organism>
<dbReference type="Pfam" id="PF21948">
    <property type="entry name" value="LplA-B_cat"/>
    <property type="match status" value="1"/>
</dbReference>
<dbReference type="InterPro" id="IPR019491">
    <property type="entry name" value="Lipoate_protein_ligase_C"/>
</dbReference>
<dbReference type="Proteomes" id="UP000036951">
    <property type="component" value="Unassembled WGS sequence"/>
</dbReference>
<dbReference type="PROSITE" id="PS51733">
    <property type="entry name" value="BPL_LPL_CATALYTIC"/>
    <property type="match status" value="1"/>
</dbReference>
<keyword evidence="6" id="KW-0067">ATP-binding</keyword>
<dbReference type="UniPathway" id="UPA00537">
    <property type="reaction ID" value="UER00594"/>
</dbReference>
<keyword evidence="5" id="KW-0547">Nucleotide-binding</keyword>